<dbReference type="Proteomes" id="UP000183967">
    <property type="component" value="Unassembled WGS sequence"/>
</dbReference>
<keyword evidence="1" id="KW-0472">Membrane</keyword>
<dbReference type="GO" id="GO:0080120">
    <property type="term" value="P:CAAX-box protein maturation"/>
    <property type="evidence" value="ECO:0007669"/>
    <property type="project" value="UniProtKB-ARBA"/>
</dbReference>
<dbReference type="RefSeq" id="WP_073194627.1">
    <property type="nucleotide sequence ID" value="NZ_FQXO01000005.1"/>
</dbReference>
<keyword evidence="4" id="KW-1185">Reference proteome</keyword>
<name>A0A1M5RAX8_9FIRM</name>
<evidence type="ECO:0000259" key="2">
    <source>
        <dbReference type="Pfam" id="PF02517"/>
    </source>
</evidence>
<reference evidence="4" key="1">
    <citation type="submission" date="2016-11" db="EMBL/GenBank/DDBJ databases">
        <authorList>
            <person name="Varghese N."/>
            <person name="Submissions S."/>
        </authorList>
    </citation>
    <scope>NUCLEOTIDE SEQUENCE [LARGE SCALE GENOMIC DNA]</scope>
    <source>
        <strain evidence="4">DSM 13643</strain>
    </source>
</reference>
<accession>A0A1M5RAX8</accession>
<dbReference type="PANTHER" id="PTHR43592">
    <property type="entry name" value="CAAX AMINO TERMINAL PROTEASE"/>
    <property type="match status" value="1"/>
</dbReference>
<feature type="transmembrane region" description="Helical" evidence="1">
    <location>
        <begin position="199"/>
        <end position="220"/>
    </location>
</feature>
<evidence type="ECO:0000313" key="4">
    <source>
        <dbReference type="Proteomes" id="UP000183967"/>
    </source>
</evidence>
<feature type="transmembrane region" description="Helical" evidence="1">
    <location>
        <begin position="39"/>
        <end position="59"/>
    </location>
</feature>
<organism evidence="3 4">
    <name type="scientific">Caloranaerobacter azorensis DSM 13643</name>
    <dbReference type="NCBI Taxonomy" id="1121264"/>
    <lineage>
        <taxon>Bacteria</taxon>
        <taxon>Bacillati</taxon>
        <taxon>Bacillota</taxon>
        <taxon>Tissierellia</taxon>
        <taxon>Tissierellales</taxon>
        <taxon>Thermohalobacteraceae</taxon>
        <taxon>Caloranaerobacter</taxon>
    </lineage>
</organism>
<keyword evidence="1" id="KW-1133">Transmembrane helix</keyword>
<evidence type="ECO:0000256" key="1">
    <source>
        <dbReference type="SAM" id="Phobius"/>
    </source>
</evidence>
<proteinExistence type="predicted"/>
<dbReference type="InterPro" id="IPR003675">
    <property type="entry name" value="Rce1/LyrA-like_dom"/>
</dbReference>
<feature type="transmembrane region" description="Helical" evidence="1">
    <location>
        <begin position="128"/>
        <end position="148"/>
    </location>
</feature>
<feature type="transmembrane region" description="Helical" evidence="1">
    <location>
        <begin position="241"/>
        <end position="265"/>
    </location>
</feature>
<dbReference type="OrthoDB" id="4177129at2"/>
<evidence type="ECO:0000313" key="3">
    <source>
        <dbReference type="EMBL" id="SHH23484.1"/>
    </source>
</evidence>
<sequence>MDNELNVESKLTILETNIFYLLVGIILITIGSLAQRWDIYKGLIITEYAIVLLPVLIYLKIKRQSFKKVLRLNRLSLKQILLIPIIVILSYPIGAFLNSIVMIFLSLFGEVKPMPIPVPDNGMELLRSLFVIALSAGICEEVMFRGLVMKGYEKLGKRKAIIFSAVLFGFFHFNVQNLLGPVFLGILFGYIVYKTNSIFASMLAHFTNNAFALFLAFIVNRFNTGSNIPNNVPLNMSYTRLLIYGAIFLGAISLVTGIIAVMLLKKLPKSAEYTNLSIRDDDKDISNVLTAVESVPLVITLIIFIIINILRFRS</sequence>
<feature type="domain" description="CAAX prenyl protease 2/Lysostaphin resistance protein A-like" evidence="2">
    <location>
        <begin position="126"/>
        <end position="211"/>
    </location>
</feature>
<dbReference type="PANTHER" id="PTHR43592:SF15">
    <property type="entry name" value="CAAX AMINO TERMINAL PROTEASE FAMILY PROTEIN"/>
    <property type="match status" value="1"/>
</dbReference>
<dbReference type="AlphaFoldDB" id="A0A1M5RAX8"/>
<feature type="transmembrane region" description="Helical" evidence="1">
    <location>
        <begin position="12"/>
        <end position="33"/>
    </location>
</feature>
<dbReference type="EMBL" id="FQXO01000005">
    <property type="protein sequence ID" value="SHH23484.1"/>
    <property type="molecule type" value="Genomic_DNA"/>
</dbReference>
<dbReference type="GO" id="GO:0004175">
    <property type="term" value="F:endopeptidase activity"/>
    <property type="evidence" value="ECO:0007669"/>
    <property type="project" value="UniProtKB-ARBA"/>
</dbReference>
<feature type="transmembrane region" description="Helical" evidence="1">
    <location>
        <begin position="80"/>
        <end position="108"/>
    </location>
</feature>
<feature type="transmembrane region" description="Helical" evidence="1">
    <location>
        <begin position="160"/>
        <end position="193"/>
    </location>
</feature>
<keyword evidence="1" id="KW-0812">Transmembrane</keyword>
<gene>
    <name evidence="3" type="ORF">SAMN02745135_00155</name>
</gene>
<protein>
    <recommendedName>
        <fullName evidence="2">CAAX prenyl protease 2/Lysostaphin resistance protein A-like domain-containing protein</fullName>
    </recommendedName>
</protein>
<dbReference type="Pfam" id="PF02517">
    <property type="entry name" value="Rce1-like"/>
    <property type="match status" value="1"/>
</dbReference>
<feature type="transmembrane region" description="Helical" evidence="1">
    <location>
        <begin position="285"/>
        <end position="310"/>
    </location>
</feature>